<feature type="domain" description="NADH-Ubiquinone oxidoreductase (complex I) chain 5 N-terminal" evidence="14">
    <location>
        <begin position="53"/>
        <end position="98"/>
    </location>
</feature>
<feature type="transmembrane region" description="Helical" evidence="12">
    <location>
        <begin position="355"/>
        <end position="374"/>
    </location>
</feature>
<evidence type="ECO:0000256" key="10">
    <source>
        <dbReference type="RuleBase" id="RU000320"/>
    </source>
</evidence>
<comment type="function">
    <text evidence="1">NDH-1 shuttles electrons from NADH, via FMN and iron-sulfur (Fe-S) centers, to quinones in the respiratory chain. The immediate electron acceptor for the enzyme in this species is believed to be ubiquinone. Couples the redox reaction to proton translocation (for every two electrons transferred, four hydrogen ions are translocated across the cytoplasmic membrane), and thus conserves the redox energy in a proton gradient.</text>
</comment>
<keyword evidence="6 10" id="KW-0812">Transmembrane</keyword>
<evidence type="ECO:0000256" key="11">
    <source>
        <dbReference type="SAM" id="MobiDB-lite"/>
    </source>
</evidence>
<feature type="transmembrane region" description="Helical" evidence="12">
    <location>
        <begin position="258"/>
        <end position="279"/>
    </location>
</feature>
<feature type="transmembrane region" description="Helical" evidence="12">
    <location>
        <begin position="394"/>
        <end position="416"/>
    </location>
</feature>
<keyword evidence="18" id="KW-1185">Reference proteome</keyword>
<evidence type="ECO:0000256" key="3">
    <source>
        <dbReference type="ARBA" id="ARBA00022448"/>
    </source>
</evidence>
<dbReference type="InterPro" id="IPR042106">
    <property type="entry name" value="Nuo/plastoQ_OxRdtase_6_NuoJ"/>
</dbReference>
<proteinExistence type="predicted"/>
<dbReference type="Proteomes" id="UP000051681">
    <property type="component" value="Unassembled WGS sequence"/>
</dbReference>
<dbReference type="STRING" id="340021.TM5383_01325"/>
<evidence type="ECO:0000256" key="12">
    <source>
        <dbReference type="SAM" id="Phobius"/>
    </source>
</evidence>
<feature type="transmembrane region" description="Helical" evidence="12">
    <location>
        <begin position="673"/>
        <end position="691"/>
    </location>
</feature>
<keyword evidence="8" id="KW-0406">Ion transport</keyword>
<dbReference type="AlphaFoldDB" id="A0A0P1H4L2"/>
<sequence>MADPQHTQTSSQAGWIGLVPAVLSLALFAAFASQLPAIAAGDVQRLVWEWVPALGISLSFLLDGLSLTFALLISGIGGMVFLYANTYLAGHPQLTRFMLFLTGFMLAMLGLVLADNLIALFVFWELTTITSYLLIGFGHATENGRRSALQALFVTGAGALALLAGFILLGITAGTFEISALMAQGDTLRAHALYLPILILIIAGTFTKSAQFPFHFWLPNAMAAPTPVSAFLHSATMVKAGVYLMARLYPTLSGTDVWFWTLTIAGAFTALFASVLALRQTDLKQALAYTTLMALGTLTLFLGQSSSYAITGFVTFLVVHSLYKAALFLVVGCIDHATGSRDAETLGGLGRAMPVTAAAAALAALSMAGLPPFLGFIGKELLYAGILALDAKVLIFAAALIASNVLMFAVAGIVALRPFWGRAHGVPPRAPTEAPLFMLIGPVILGALGLMLGLFPAGLQTALVDPAVASLLGQDTKAKTLTLWHGVNLPLILSGATIAAGVMLYLTHRPARAALVWLDDRTPSFDAGWDRFLKGLKALAAWQTRYLQTGVLRNYIAATLATVLVAIAGTMFARNAWPQMPDISDASWPLIAICLFTCAGAVMTALTSSRIAAMAALGVVGIGVALVFIVFSAPDVAITQLLVETLVVVLVAVALLRLPLLDQNGRDTRPRDAALAIGLGATVTAVILAVLEAPLDRRLTSFFETASWPEAFGRNIVNVILVDFRALDTFGEIAVVVIAALSAYALLRATSPAPNTPPRDTPTRQIATPSRAERSNS</sequence>
<feature type="transmembrane region" description="Helical" evidence="12">
    <location>
        <begin position="436"/>
        <end position="463"/>
    </location>
</feature>
<evidence type="ECO:0000256" key="2">
    <source>
        <dbReference type="ARBA" id="ARBA00004651"/>
    </source>
</evidence>
<feature type="transmembrane region" description="Helical" evidence="12">
    <location>
        <begin position="555"/>
        <end position="574"/>
    </location>
</feature>
<dbReference type="EMBL" id="CYSF01000006">
    <property type="protein sequence ID" value="CUH84120.1"/>
    <property type="molecule type" value="Genomic_DNA"/>
</dbReference>
<evidence type="ECO:0000256" key="8">
    <source>
        <dbReference type="ARBA" id="ARBA00023065"/>
    </source>
</evidence>
<protein>
    <submittedName>
        <fullName evidence="17">Multiple resistance and pH homeostasis protein A</fullName>
    </submittedName>
</protein>
<dbReference type="Pfam" id="PF13244">
    <property type="entry name" value="MbhD"/>
    <property type="match status" value="1"/>
</dbReference>
<keyword evidence="7 12" id="KW-1133">Transmembrane helix</keyword>
<comment type="subcellular location">
    <subcellularLocation>
        <location evidence="2">Cell membrane</location>
        <topology evidence="2">Multi-pass membrane protein</topology>
    </subcellularLocation>
    <subcellularLocation>
        <location evidence="10">Membrane</location>
        <topology evidence="10">Multi-pass membrane protein</topology>
    </subcellularLocation>
</comment>
<evidence type="ECO:0000256" key="7">
    <source>
        <dbReference type="ARBA" id="ARBA00022989"/>
    </source>
</evidence>
<name>A0A0P1H4L2_9RHOB</name>
<dbReference type="Pfam" id="PF00662">
    <property type="entry name" value="Proton_antipo_N"/>
    <property type="match status" value="1"/>
</dbReference>
<dbReference type="PANTHER" id="PTHR43373">
    <property type="entry name" value="NA(+)/H(+) ANTIPORTER SUBUNIT"/>
    <property type="match status" value="1"/>
</dbReference>
<evidence type="ECO:0000256" key="5">
    <source>
        <dbReference type="ARBA" id="ARBA00022475"/>
    </source>
</evidence>
<feature type="transmembrane region" description="Helical" evidence="12">
    <location>
        <begin position="637"/>
        <end position="661"/>
    </location>
</feature>
<dbReference type="InterPro" id="IPR050616">
    <property type="entry name" value="CPA3_Na-H_Antiporter_A"/>
</dbReference>
<feature type="transmembrane region" description="Helical" evidence="12">
    <location>
        <begin position="286"/>
        <end position="303"/>
    </location>
</feature>
<dbReference type="Pfam" id="PF00361">
    <property type="entry name" value="Proton_antipo_M"/>
    <property type="match status" value="1"/>
</dbReference>
<feature type="domain" description="NADH:quinone oxidoreductase/Mrp antiporter transmembrane" evidence="13">
    <location>
        <begin position="114"/>
        <end position="397"/>
    </location>
</feature>
<evidence type="ECO:0000259" key="16">
    <source>
        <dbReference type="Pfam" id="PF20501"/>
    </source>
</evidence>
<evidence type="ECO:0000259" key="14">
    <source>
        <dbReference type="Pfam" id="PF00662"/>
    </source>
</evidence>
<feature type="transmembrane region" description="Helical" evidence="12">
    <location>
        <begin position="309"/>
        <end position="334"/>
    </location>
</feature>
<evidence type="ECO:0000313" key="18">
    <source>
        <dbReference type="Proteomes" id="UP000051681"/>
    </source>
</evidence>
<feature type="transmembrane region" description="Helical" evidence="12">
    <location>
        <begin position="152"/>
        <end position="176"/>
    </location>
</feature>
<dbReference type="Pfam" id="PF20501">
    <property type="entry name" value="MbhE"/>
    <property type="match status" value="1"/>
</dbReference>
<organism evidence="17 18">
    <name type="scientific">Thalassovita mediterranea</name>
    <dbReference type="NCBI Taxonomy" id="340021"/>
    <lineage>
        <taxon>Bacteria</taxon>
        <taxon>Pseudomonadati</taxon>
        <taxon>Pseudomonadota</taxon>
        <taxon>Alphaproteobacteria</taxon>
        <taxon>Rhodobacterales</taxon>
        <taxon>Roseobacteraceae</taxon>
        <taxon>Thalassovita</taxon>
    </lineage>
</organism>
<feature type="transmembrane region" description="Helical" evidence="12">
    <location>
        <begin position="611"/>
        <end position="631"/>
    </location>
</feature>
<feature type="transmembrane region" description="Helical" evidence="12">
    <location>
        <begin position="729"/>
        <end position="747"/>
    </location>
</feature>
<evidence type="ECO:0000313" key="17">
    <source>
        <dbReference type="EMBL" id="CUH84120.1"/>
    </source>
</evidence>
<dbReference type="GO" id="GO:0015297">
    <property type="term" value="F:antiporter activity"/>
    <property type="evidence" value="ECO:0007669"/>
    <property type="project" value="UniProtKB-KW"/>
</dbReference>
<feature type="transmembrane region" description="Helical" evidence="12">
    <location>
        <begin position="12"/>
        <end position="33"/>
    </location>
</feature>
<feature type="domain" description="MrpA C-terminal/MbhE" evidence="16">
    <location>
        <begin position="669"/>
        <end position="756"/>
    </location>
</feature>
<feature type="transmembrane region" description="Helical" evidence="12">
    <location>
        <begin position="118"/>
        <end position="140"/>
    </location>
</feature>
<dbReference type="InterPro" id="IPR001516">
    <property type="entry name" value="Proton_antipo_N"/>
</dbReference>
<evidence type="ECO:0000256" key="4">
    <source>
        <dbReference type="ARBA" id="ARBA00022449"/>
    </source>
</evidence>
<dbReference type="OrthoDB" id="9811798at2"/>
<feature type="domain" description="MrpA C-terminal/MbhD" evidence="15">
    <location>
        <begin position="596"/>
        <end position="659"/>
    </location>
</feature>
<reference evidence="17 18" key="1">
    <citation type="submission" date="2015-09" db="EMBL/GenBank/DDBJ databases">
        <authorList>
            <consortium name="Swine Surveillance"/>
        </authorList>
    </citation>
    <scope>NUCLEOTIDE SEQUENCE [LARGE SCALE GENOMIC DNA]</scope>
    <source>
        <strain evidence="17 18">CECT 8383</strain>
    </source>
</reference>
<dbReference type="InterPro" id="IPR001750">
    <property type="entry name" value="ND/Mrp_TM"/>
</dbReference>
<dbReference type="NCBIfam" id="NF009287">
    <property type="entry name" value="PRK12647.1"/>
    <property type="match status" value="1"/>
</dbReference>
<feature type="transmembrane region" description="Helical" evidence="12">
    <location>
        <begin position="483"/>
        <end position="506"/>
    </location>
</feature>
<feature type="region of interest" description="Disordered" evidence="11">
    <location>
        <begin position="751"/>
        <end position="777"/>
    </location>
</feature>
<keyword evidence="4" id="KW-0050">Antiport</keyword>
<dbReference type="Gene3D" id="1.20.120.1200">
    <property type="entry name" value="NADH-ubiquinone/plastoquinone oxidoreductase chain 6, subunit NuoJ"/>
    <property type="match status" value="1"/>
</dbReference>
<keyword evidence="5" id="KW-1003">Cell membrane</keyword>
<dbReference type="InterPro" id="IPR046806">
    <property type="entry name" value="MrpA_C/MbhE"/>
</dbReference>
<gene>
    <name evidence="17" type="primary">mrpA</name>
    <name evidence="17" type="ORF">TM5383_01325</name>
</gene>
<dbReference type="GO" id="GO:0006811">
    <property type="term" value="P:monoatomic ion transport"/>
    <property type="evidence" value="ECO:0007669"/>
    <property type="project" value="UniProtKB-KW"/>
</dbReference>
<dbReference type="GO" id="GO:0005886">
    <property type="term" value="C:plasma membrane"/>
    <property type="evidence" value="ECO:0007669"/>
    <property type="project" value="UniProtKB-SubCell"/>
</dbReference>
<feature type="transmembrane region" description="Helical" evidence="12">
    <location>
        <begin position="188"/>
        <end position="207"/>
    </location>
</feature>
<dbReference type="RefSeq" id="WP_076399924.1">
    <property type="nucleotide sequence ID" value="NZ_CYSF01000006.1"/>
</dbReference>
<dbReference type="PANTHER" id="PTHR43373:SF1">
    <property type="entry name" value="NA(+)_H(+) ANTIPORTER SUBUNIT A"/>
    <property type="match status" value="1"/>
</dbReference>
<dbReference type="PRINTS" id="PR01434">
    <property type="entry name" value="NADHDHGNASE5"/>
</dbReference>
<feature type="transmembrane region" description="Helical" evidence="12">
    <location>
        <begin position="53"/>
        <end position="82"/>
    </location>
</feature>
<feature type="transmembrane region" description="Helical" evidence="12">
    <location>
        <begin position="586"/>
        <end position="606"/>
    </location>
</feature>
<keyword evidence="3" id="KW-0813">Transport</keyword>
<evidence type="ECO:0000259" key="15">
    <source>
        <dbReference type="Pfam" id="PF13244"/>
    </source>
</evidence>
<evidence type="ECO:0000259" key="13">
    <source>
        <dbReference type="Pfam" id="PF00361"/>
    </source>
</evidence>
<evidence type="ECO:0000256" key="1">
    <source>
        <dbReference type="ARBA" id="ARBA00002378"/>
    </source>
</evidence>
<evidence type="ECO:0000256" key="9">
    <source>
        <dbReference type="ARBA" id="ARBA00023136"/>
    </source>
</evidence>
<dbReference type="InterPro" id="IPR025383">
    <property type="entry name" value="MrpA_C/MbhD"/>
</dbReference>
<feature type="transmembrane region" description="Helical" evidence="12">
    <location>
        <begin position="94"/>
        <end position="112"/>
    </location>
</feature>
<keyword evidence="9 12" id="KW-0472">Membrane</keyword>
<accession>A0A0P1H4L2</accession>
<evidence type="ECO:0000256" key="6">
    <source>
        <dbReference type="ARBA" id="ARBA00022692"/>
    </source>
</evidence>